<evidence type="ECO:0000313" key="3">
    <source>
        <dbReference type="Proteomes" id="UP000094385"/>
    </source>
</evidence>
<reference evidence="2 3" key="1">
    <citation type="journal article" date="2016" name="Proc. Natl. Acad. Sci. U.S.A.">
        <title>Comparative genomics of biotechnologically important yeasts.</title>
        <authorList>
            <person name="Riley R."/>
            <person name="Haridas S."/>
            <person name="Wolfe K.H."/>
            <person name="Lopes M.R."/>
            <person name="Hittinger C.T."/>
            <person name="Goeker M."/>
            <person name="Salamov A.A."/>
            <person name="Wisecaver J.H."/>
            <person name="Long T.M."/>
            <person name="Calvey C.H."/>
            <person name="Aerts A.L."/>
            <person name="Barry K.W."/>
            <person name="Choi C."/>
            <person name="Clum A."/>
            <person name="Coughlan A.Y."/>
            <person name="Deshpande S."/>
            <person name="Douglass A.P."/>
            <person name="Hanson S.J."/>
            <person name="Klenk H.-P."/>
            <person name="LaButti K.M."/>
            <person name="Lapidus A."/>
            <person name="Lindquist E.A."/>
            <person name="Lipzen A.M."/>
            <person name="Meier-Kolthoff J.P."/>
            <person name="Ohm R.A."/>
            <person name="Otillar R.P."/>
            <person name="Pangilinan J.L."/>
            <person name="Peng Y."/>
            <person name="Rokas A."/>
            <person name="Rosa C.A."/>
            <person name="Scheuner C."/>
            <person name="Sibirny A.A."/>
            <person name="Slot J.C."/>
            <person name="Stielow J.B."/>
            <person name="Sun H."/>
            <person name="Kurtzman C.P."/>
            <person name="Blackwell M."/>
            <person name="Grigoriev I.V."/>
            <person name="Jeffries T.W."/>
        </authorList>
    </citation>
    <scope>NUCLEOTIDE SEQUENCE [LARGE SCALE GENOMIC DNA]</scope>
    <source>
        <strain evidence="2 3">NRRL Y-11557</strain>
    </source>
</reference>
<dbReference type="PANTHER" id="PTHR34068">
    <property type="entry name" value="UPF0145 PROTEIN YBJQ"/>
    <property type="match status" value="1"/>
</dbReference>
<dbReference type="Pfam" id="PF01906">
    <property type="entry name" value="YbjQ_1"/>
    <property type="match status" value="1"/>
</dbReference>
<accession>A0A1E3PXU4</accession>
<comment type="similarity">
    <text evidence="1">Belongs to the UPF0145 family.</text>
</comment>
<dbReference type="EMBL" id="KV454301">
    <property type="protein sequence ID" value="ODQ70255.1"/>
    <property type="molecule type" value="Genomic_DNA"/>
</dbReference>
<name>A0A1E3PXU4_LIPST</name>
<sequence>FGDTRGVLVSTMNDIPGYRVVRVISTVYGLTVRSRNVIADIGAGFKSLIGGEVGIFTKMLYDSRNSAVDRMVGECLAKGGNAIIAMRFESGEMEGRFAEVCAYGTACIVEKIN</sequence>
<dbReference type="Proteomes" id="UP000094385">
    <property type="component" value="Unassembled WGS sequence"/>
</dbReference>
<protein>
    <submittedName>
        <fullName evidence="2">Uncharacterized protein</fullName>
    </submittedName>
</protein>
<proteinExistence type="inferred from homology"/>
<dbReference type="SUPFAM" id="SSF117782">
    <property type="entry name" value="YbjQ-like"/>
    <property type="match status" value="1"/>
</dbReference>
<dbReference type="HAMAP" id="MF_00338">
    <property type="entry name" value="UPF0145"/>
    <property type="match status" value="1"/>
</dbReference>
<organism evidence="2 3">
    <name type="scientific">Lipomyces starkeyi NRRL Y-11557</name>
    <dbReference type="NCBI Taxonomy" id="675824"/>
    <lineage>
        <taxon>Eukaryota</taxon>
        <taxon>Fungi</taxon>
        <taxon>Dikarya</taxon>
        <taxon>Ascomycota</taxon>
        <taxon>Saccharomycotina</taxon>
        <taxon>Lipomycetes</taxon>
        <taxon>Lipomycetales</taxon>
        <taxon>Lipomycetaceae</taxon>
        <taxon>Lipomyces</taxon>
    </lineage>
</organism>
<evidence type="ECO:0000256" key="1">
    <source>
        <dbReference type="ARBA" id="ARBA00010751"/>
    </source>
</evidence>
<keyword evidence="3" id="KW-1185">Reference proteome</keyword>
<dbReference type="Gene3D" id="3.30.110.70">
    <property type="entry name" value="Hypothetical protein apc22750. Chain B"/>
    <property type="match status" value="1"/>
</dbReference>
<feature type="non-terminal residue" evidence="2">
    <location>
        <position position="1"/>
    </location>
</feature>
<dbReference type="OrthoDB" id="68104at2759"/>
<feature type="non-terminal residue" evidence="2">
    <location>
        <position position="113"/>
    </location>
</feature>
<dbReference type="InterPro" id="IPR035439">
    <property type="entry name" value="UPF0145_dom_sf"/>
</dbReference>
<dbReference type="InterPro" id="IPR002765">
    <property type="entry name" value="UPF0145_YbjQ-like"/>
</dbReference>
<dbReference type="AlphaFoldDB" id="A0A1E3PXU4"/>
<dbReference type="PANTHER" id="PTHR34068:SF2">
    <property type="entry name" value="UPF0145 PROTEIN SCO3412"/>
    <property type="match status" value="1"/>
</dbReference>
<evidence type="ECO:0000313" key="2">
    <source>
        <dbReference type="EMBL" id="ODQ70255.1"/>
    </source>
</evidence>
<gene>
    <name evidence="2" type="ORF">LIPSTDRAFT_36148</name>
</gene>